<reference evidence="2" key="1">
    <citation type="submission" date="2021-02" db="EMBL/GenBank/DDBJ databases">
        <title>Neisseriaceae sp. 26B isolated from the cloaca of a Common Toad-headed Turtle (Mesoclemmys nasuta).</title>
        <authorList>
            <person name="Spergser J."/>
            <person name="Busse H.-J."/>
        </authorList>
    </citation>
    <scope>NUCLEOTIDE SEQUENCE</scope>
    <source>
        <strain evidence="2">26B</strain>
    </source>
</reference>
<evidence type="ECO:0000313" key="2">
    <source>
        <dbReference type="EMBL" id="QRQ80969.1"/>
    </source>
</evidence>
<accession>A0A892ZJ78</accession>
<dbReference type="Proteomes" id="UP000653156">
    <property type="component" value="Chromosome"/>
</dbReference>
<evidence type="ECO:0000313" key="3">
    <source>
        <dbReference type="Proteomes" id="UP000653156"/>
    </source>
</evidence>
<keyword evidence="3" id="KW-1185">Reference proteome</keyword>
<protein>
    <submittedName>
        <fullName evidence="2">Head decoration protein</fullName>
    </submittedName>
</protein>
<dbReference type="Pfam" id="PF02924">
    <property type="entry name" value="HDPD"/>
    <property type="match status" value="1"/>
</dbReference>
<dbReference type="RefSeq" id="WP_268866613.1">
    <property type="nucleotide sequence ID" value="NZ_CP069798.1"/>
</dbReference>
<sequence length="137" mass="14467">MPVRIVRRQASHDPTVSQPKNLGDLLKYEAPNLYSRDQDTVAAAQNLPLGTVVGRETATAKLKALDPSASNGTENAVGVLGNDVDATLIDREDAILIARHAIVARGALVWPTGISTAHKVAAIKQLAERGVLARDSA</sequence>
<dbReference type="EMBL" id="CP069798">
    <property type="protein sequence ID" value="QRQ80969.1"/>
    <property type="molecule type" value="Genomic_DNA"/>
</dbReference>
<dbReference type="KEGG" id="ptes:JQU52_09515"/>
<dbReference type="Gene3D" id="2.40.300.10">
    <property type="entry name" value="Head decoration protein D"/>
    <property type="match status" value="1"/>
</dbReference>
<feature type="region of interest" description="Disordered" evidence="1">
    <location>
        <begin position="1"/>
        <end position="22"/>
    </location>
</feature>
<name>A0A892ZJ78_9NEIS</name>
<evidence type="ECO:0000256" key="1">
    <source>
        <dbReference type="SAM" id="MobiDB-lite"/>
    </source>
</evidence>
<dbReference type="AlphaFoldDB" id="A0A892ZJ78"/>
<proteinExistence type="predicted"/>
<organism evidence="2 3">
    <name type="scientific">Paralysiella testudinis</name>
    <dbReference type="NCBI Taxonomy" id="2809020"/>
    <lineage>
        <taxon>Bacteria</taxon>
        <taxon>Pseudomonadati</taxon>
        <taxon>Pseudomonadota</taxon>
        <taxon>Betaproteobacteria</taxon>
        <taxon>Neisseriales</taxon>
        <taxon>Neisseriaceae</taxon>
        <taxon>Paralysiella</taxon>
    </lineage>
</organism>
<dbReference type="InterPro" id="IPR004195">
    <property type="entry name" value="Head_decoration_D"/>
</dbReference>
<gene>
    <name evidence="2" type="ORF">JQU52_09515</name>
</gene>